<reference evidence="2 3" key="1">
    <citation type="journal article" date="2020" name="G3 (Bethesda)">
        <title>Improved Reference Genome for Cyclotella cryptica CCMP332, a Model for Cell Wall Morphogenesis, Salinity Adaptation, and Lipid Production in Diatoms (Bacillariophyta).</title>
        <authorList>
            <person name="Roberts W.R."/>
            <person name="Downey K.M."/>
            <person name="Ruck E.C."/>
            <person name="Traller J.C."/>
            <person name="Alverson A.J."/>
        </authorList>
    </citation>
    <scope>NUCLEOTIDE SEQUENCE [LARGE SCALE GENOMIC DNA]</scope>
    <source>
        <strain evidence="2 3">CCMP332</strain>
    </source>
</reference>
<evidence type="ECO:0000256" key="1">
    <source>
        <dbReference type="SAM" id="Phobius"/>
    </source>
</evidence>
<comment type="caution">
    <text evidence="2">The sequence shown here is derived from an EMBL/GenBank/DDBJ whole genome shotgun (WGS) entry which is preliminary data.</text>
</comment>
<evidence type="ECO:0000313" key="2">
    <source>
        <dbReference type="EMBL" id="KAL3797660.1"/>
    </source>
</evidence>
<feature type="transmembrane region" description="Helical" evidence="1">
    <location>
        <begin position="158"/>
        <end position="178"/>
    </location>
</feature>
<dbReference type="AlphaFoldDB" id="A0ABD3QB92"/>
<name>A0ABD3QB92_9STRA</name>
<keyword evidence="1" id="KW-0472">Membrane</keyword>
<keyword evidence="1" id="KW-1133">Transmembrane helix</keyword>
<evidence type="ECO:0008006" key="4">
    <source>
        <dbReference type="Google" id="ProtNLM"/>
    </source>
</evidence>
<feature type="transmembrane region" description="Helical" evidence="1">
    <location>
        <begin position="294"/>
        <end position="313"/>
    </location>
</feature>
<feature type="transmembrane region" description="Helical" evidence="1">
    <location>
        <begin position="254"/>
        <end position="274"/>
    </location>
</feature>
<proteinExistence type="predicted"/>
<feature type="transmembrane region" description="Helical" evidence="1">
    <location>
        <begin position="215"/>
        <end position="233"/>
    </location>
</feature>
<gene>
    <name evidence="2" type="ORF">HJC23_013492</name>
</gene>
<organism evidence="2 3">
    <name type="scientific">Cyclotella cryptica</name>
    <dbReference type="NCBI Taxonomy" id="29204"/>
    <lineage>
        <taxon>Eukaryota</taxon>
        <taxon>Sar</taxon>
        <taxon>Stramenopiles</taxon>
        <taxon>Ochrophyta</taxon>
        <taxon>Bacillariophyta</taxon>
        <taxon>Coscinodiscophyceae</taxon>
        <taxon>Thalassiosirophycidae</taxon>
        <taxon>Stephanodiscales</taxon>
        <taxon>Stephanodiscaceae</taxon>
        <taxon>Cyclotella</taxon>
    </lineage>
</organism>
<keyword evidence="1" id="KW-0812">Transmembrane</keyword>
<sequence length="360" mass="40199">MIEFSAVLSSNVTTSASSTNVNLNPSLGTFEAAIIGLCISSLVWVIASWRLLVHYFGWLSKCCFSFRQSWISHEEQLQHIRTDGLTTKRILHVLLWSAMVVEGVAYGDMLAENLSDKLNYTLLNIIGMGILEFSTFSILTVYWFDVTSHARAGATEKLAAFTLLPLLLAIVTIAMIVINTLEAIVLLSDTYPTLQEFRSQAPIHRITLLIESSSWGIHAIIVSICGGMVYRRISSLPNFARVGSSAKRSILSKMIIPIILCSLSYALRSGWYVADYASRLTDPSDNFETGVGWWIGNVWIPTLVPSMCLLYSVRKRDREPGSIDGVRDSLLRGDALREENDPFRNFNMVFRDLDDDSVVI</sequence>
<accession>A0ABD3QB92</accession>
<dbReference type="Proteomes" id="UP001516023">
    <property type="component" value="Unassembled WGS sequence"/>
</dbReference>
<protein>
    <recommendedName>
        <fullName evidence="4">Transmembrane protein</fullName>
    </recommendedName>
</protein>
<feature type="transmembrane region" description="Helical" evidence="1">
    <location>
        <begin position="90"/>
        <end position="110"/>
    </location>
</feature>
<evidence type="ECO:0000313" key="3">
    <source>
        <dbReference type="Proteomes" id="UP001516023"/>
    </source>
</evidence>
<feature type="transmembrane region" description="Helical" evidence="1">
    <location>
        <begin position="32"/>
        <end position="52"/>
    </location>
</feature>
<keyword evidence="3" id="KW-1185">Reference proteome</keyword>
<dbReference type="EMBL" id="JABMIG020000053">
    <property type="protein sequence ID" value="KAL3797660.1"/>
    <property type="molecule type" value="Genomic_DNA"/>
</dbReference>
<feature type="transmembrane region" description="Helical" evidence="1">
    <location>
        <begin position="122"/>
        <end position="146"/>
    </location>
</feature>